<sequence length="243" mass="29190">MEELIWYMEEKKINTTFLLKIEQNSNGKVFSGPKRQLKPIYLQQYLPQPNDQHQSLFMVVRLLKKKLNNNWNISITKIQLQFDYILLNIIYNKIFYLIMILSNQIQLINCEKYLYPKYLQFTLFIILQLKGSNHKLRMSQNTIQNERVRQYQKVHQIQKEQLQHLVFRQSYSIKSASKLLNIKYATAKSIISKIRKLKIKKYLYLNKKLGQCQFKKVEFSKPQLEIQSLVSGTLISSCQYYLY</sequence>
<comment type="caution">
    <text evidence="1">The sequence shown here is derived from an EMBL/GenBank/DDBJ whole genome shotgun (WGS) entry which is preliminary data.</text>
</comment>
<gene>
    <name evidence="1" type="ORF">PPRIM_AZ9-3.1.T1260021</name>
</gene>
<name>A0A8S1PPV7_PARPR</name>
<evidence type="ECO:0000313" key="1">
    <source>
        <dbReference type="EMBL" id="CAD8105042.1"/>
    </source>
</evidence>
<evidence type="ECO:0000313" key="2">
    <source>
        <dbReference type="Proteomes" id="UP000688137"/>
    </source>
</evidence>
<dbReference type="EMBL" id="CAJJDM010000129">
    <property type="protein sequence ID" value="CAD8105042.1"/>
    <property type="molecule type" value="Genomic_DNA"/>
</dbReference>
<organism evidence="1 2">
    <name type="scientific">Paramecium primaurelia</name>
    <dbReference type="NCBI Taxonomy" id="5886"/>
    <lineage>
        <taxon>Eukaryota</taxon>
        <taxon>Sar</taxon>
        <taxon>Alveolata</taxon>
        <taxon>Ciliophora</taxon>
        <taxon>Intramacronucleata</taxon>
        <taxon>Oligohymenophorea</taxon>
        <taxon>Peniculida</taxon>
        <taxon>Parameciidae</taxon>
        <taxon>Paramecium</taxon>
    </lineage>
</organism>
<reference evidence="1" key="1">
    <citation type="submission" date="2021-01" db="EMBL/GenBank/DDBJ databases">
        <authorList>
            <consortium name="Genoscope - CEA"/>
            <person name="William W."/>
        </authorList>
    </citation>
    <scope>NUCLEOTIDE SEQUENCE</scope>
</reference>
<keyword evidence="2" id="KW-1185">Reference proteome</keyword>
<accession>A0A8S1PPV7</accession>
<proteinExistence type="predicted"/>
<dbReference type="AlphaFoldDB" id="A0A8S1PPV7"/>
<protein>
    <submittedName>
        <fullName evidence="1">Uncharacterized protein</fullName>
    </submittedName>
</protein>
<dbReference type="Proteomes" id="UP000688137">
    <property type="component" value="Unassembled WGS sequence"/>
</dbReference>